<dbReference type="AlphaFoldDB" id="A0A6P1TRG8"/>
<name>A0A6P1TRG8_9FIRM</name>
<dbReference type="Proteomes" id="UP000464314">
    <property type="component" value="Chromosome"/>
</dbReference>
<dbReference type="EMBL" id="CP048000">
    <property type="protein sequence ID" value="QHQ62832.1"/>
    <property type="molecule type" value="Genomic_DNA"/>
</dbReference>
<reference evidence="1 2" key="1">
    <citation type="submission" date="2020-01" db="EMBL/GenBank/DDBJ databases">
        <title>Genome analysis of Anaerocolumna sp. CBA3638.</title>
        <authorList>
            <person name="Kim J."/>
            <person name="Roh S.W."/>
        </authorList>
    </citation>
    <scope>NUCLEOTIDE SEQUENCE [LARGE SCALE GENOMIC DNA]</scope>
    <source>
        <strain evidence="1 2">CBA3638</strain>
    </source>
</reference>
<accession>A0A6P1TRG8</accession>
<proteinExistence type="predicted"/>
<protein>
    <submittedName>
        <fullName evidence="1">Uncharacterized protein</fullName>
    </submittedName>
</protein>
<evidence type="ECO:0000313" key="2">
    <source>
        <dbReference type="Proteomes" id="UP000464314"/>
    </source>
</evidence>
<evidence type="ECO:0000313" key="1">
    <source>
        <dbReference type="EMBL" id="QHQ62832.1"/>
    </source>
</evidence>
<dbReference type="RefSeq" id="WP_161839654.1">
    <property type="nucleotide sequence ID" value="NZ_CP048000.1"/>
</dbReference>
<dbReference type="KEGG" id="anr:Ana3638_20300"/>
<sequence length="61" mass="7104">MKIIINNTEEAKDYINEIKSSVIAEIIFSELMKQPEPIRIKLFELLIEKEQKEKGQKEAGN</sequence>
<gene>
    <name evidence="1" type="ORF">Ana3638_20300</name>
</gene>
<organism evidence="1 2">
    <name type="scientific">Anaerocolumna sedimenticola</name>
    <dbReference type="NCBI Taxonomy" id="2696063"/>
    <lineage>
        <taxon>Bacteria</taxon>
        <taxon>Bacillati</taxon>
        <taxon>Bacillota</taxon>
        <taxon>Clostridia</taxon>
        <taxon>Lachnospirales</taxon>
        <taxon>Lachnospiraceae</taxon>
        <taxon>Anaerocolumna</taxon>
    </lineage>
</organism>
<keyword evidence="2" id="KW-1185">Reference proteome</keyword>